<gene>
    <name evidence="2" type="ORF">ACFFUU_09330</name>
</gene>
<feature type="compositionally biased region" description="Acidic residues" evidence="1">
    <location>
        <begin position="151"/>
        <end position="164"/>
    </location>
</feature>
<dbReference type="RefSeq" id="WP_290286884.1">
    <property type="nucleotide sequence ID" value="NZ_JAUFQN010000019.1"/>
</dbReference>
<sequence length="305" mass="35106">MKKRLESELISIAHRILKLKNKSEVDQLYKETQKLYETLAVLKFYQDNFESVKSDVTPAVLEEKLEQSLEVETISEPVVEVKEDSSDSEQAKQIVEPIAEIVTETEVISEPEEEIIVSEEPEEVLEEEESIEEAPVIEEALSFQPIFELEAEEEEDSSDSELAEQIEPAETASEVKPEEKLEDHIGKYSDPVFVKPNEVSLFESDSSNSELEKQREEEAPKTTSINESQSKSIAIGLNDRIGFVQHLFNDSNEDFNRVISQLNTFDTFEEAKNFINEMVIPDYDYWVGEEDYIERFMAIVEKKFQ</sequence>
<feature type="region of interest" description="Disordered" evidence="1">
    <location>
        <begin position="151"/>
        <end position="181"/>
    </location>
</feature>
<keyword evidence="3" id="KW-1185">Reference proteome</keyword>
<reference evidence="2 3" key="1">
    <citation type="submission" date="2024-09" db="EMBL/GenBank/DDBJ databases">
        <authorList>
            <person name="Sun Q."/>
            <person name="Mori K."/>
        </authorList>
    </citation>
    <scope>NUCLEOTIDE SEQUENCE [LARGE SCALE GENOMIC DNA]</scope>
    <source>
        <strain evidence="2 3">CECT 8460</strain>
    </source>
</reference>
<organism evidence="2 3">
    <name type="scientific">Flavobacterium paronense</name>
    <dbReference type="NCBI Taxonomy" id="1392775"/>
    <lineage>
        <taxon>Bacteria</taxon>
        <taxon>Pseudomonadati</taxon>
        <taxon>Bacteroidota</taxon>
        <taxon>Flavobacteriia</taxon>
        <taxon>Flavobacteriales</taxon>
        <taxon>Flavobacteriaceae</taxon>
        <taxon>Flavobacterium</taxon>
    </lineage>
</organism>
<accession>A0ABV5GGS0</accession>
<evidence type="ECO:0000313" key="3">
    <source>
        <dbReference type="Proteomes" id="UP001589576"/>
    </source>
</evidence>
<name>A0ABV5GGS0_9FLAO</name>
<proteinExistence type="predicted"/>
<evidence type="ECO:0008006" key="4">
    <source>
        <dbReference type="Google" id="ProtNLM"/>
    </source>
</evidence>
<evidence type="ECO:0000256" key="1">
    <source>
        <dbReference type="SAM" id="MobiDB-lite"/>
    </source>
</evidence>
<evidence type="ECO:0000313" key="2">
    <source>
        <dbReference type="EMBL" id="MFB9089801.1"/>
    </source>
</evidence>
<comment type="caution">
    <text evidence="2">The sequence shown here is derived from an EMBL/GenBank/DDBJ whole genome shotgun (WGS) entry which is preliminary data.</text>
</comment>
<dbReference type="Proteomes" id="UP001589576">
    <property type="component" value="Unassembled WGS sequence"/>
</dbReference>
<feature type="compositionally biased region" description="Basic and acidic residues" evidence="1">
    <location>
        <begin position="210"/>
        <end position="220"/>
    </location>
</feature>
<dbReference type="EMBL" id="JBHMFB010000016">
    <property type="protein sequence ID" value="MFB9089801.1"/>
    <property type="molecule type" value="Genomic_DNA"/>
</dbReference>
<protein>
    <recommendedName>
        <fullName evidence="4">DUF4476 domain-containing protein</fullName>
    </recommendedName>
</protein>
<feature type="region of interest" description="Disordered" evidence="1">
    <location>
        <begin position="203"/>
        <end position="227"/>
    </location>
</feature>